<gene>
    <name evidence="2" type="ORF">PISMIDRAFT_24304</name>
</gene>
<feature type="compositionally biased region" description="Polar residues" evidence="1">
    <location>
        <begin position="56"/>
        <end position="79"/>
    </location>
</feature>
<evidence type="ECO:0000313" key="3">
    <source>
        <dbReference type="Proteomes" id="UP000054018"/>
    </source>
</evidence>
<dbReference type="AlphaFoldDB" id="A0A0C9ZBP5"/>
<reference evidence="2 3" key="1">
    <citation type="submission" date="2014-04" db="EMBL/GenBank/DDBJ databases">
        <authorList>
            <consortium name="DOE Joint Genome Institute"/>
            <person name="Kuo A."/>
            <person name="Kohler A."/>
            <person name="Costa M.D."/>
            <person name="Nagy L.G."/>
            <person name="Floudas D."/>
            <person name="Copeland A."/>
            <person name="Barry K.W."/>
            <person name="Cichocki N."/>
            <person name="Veneault-Fourrey C."/>
            <person name="LaButti K."/>
            <person name="Lindquist E.A."/>
            <person name="Lipzen A."/>
            <person name="Lundell T."/>
            <person name="Morin E."/>
            <person name="Murat C."/>
            <person name="Sun H."/>
            <person name="Tunlid A."/>
            <person name="Henrissat B."/>
            <person name="Grigoriev I.V."/>
            <person name="Hibbett D.S."/>
            <person name="Martin F."/>
            <person name="Nordberg H.P."/>
            <person name="Cantor M.N."/>
            <person name="Hua S.X."/>
        </authorList>
    </citation>
    <scope>NUCLEOTIDE SEQUENCE [LARGE SCALE GENOMIC DNA]</scope>
    <source>
        <strain evidence="2 3">441</strain>
    </source>
</reference>
<evidence type="ECO:0000256" key="1">
    <source>
        <dbReference type="SAM" id="MobiDB-lite"/>
    </source>
</evidence>
<dbReference type="Proteomes" id="UP000054018">
    <property type="component" value="Unassembled WGS sequence"/>
</dbReference>
<feature type="compositionally biased region" description="Polar residues" evidence="1">
    <location>
        <begin position="17"/>
        <end position="42"/>
    </location>
</feature>
<dbReference type="HOGENOM" id="CLU_719852_0_0_1"/>
<sequence length="384" mass="42165">MLAEDDRDATPTPAAPQKTQSSSSAPAVKTVGNSAQASSSVPTGKATGSAKVLKPSKSQDLAESTHAPTKSGSASKPPSTCQPPLVKKPALQVKTMEGLKAQLTAHQQAIEELEKKNPWVFQPKPGGLTWPPKGCILDPFTPHQTVKQFNPKVIPSTKDIIWAIALGNLGQPKGQLCQAAAQAFLVEKLEKADAEVKILAKAGFWSLLQLPTPESASALVKQQYPQPVQYVYTLIGKLGTLELKRMFTKDPEVAFALVRQKIAEMFLIPEETIEWVLDFDKKNPEKVRIQVCLIDLKMCQDPKGIPNELADWLITWKATWGLRMSIVTISSSPTIDIHMTYPCNLCHSRDHQEPSCQWAQRGFLLEGRCLLMTVKREGRGESSK</sequence>
<protein>
    <submittedName>
        <fullName evidence="2">Unplaced genomic scaffold scaffold_91, whole genome shotgun sequence</fullName>
    </submittedName>
</protein>
<keyword evidence="3" id="KW-1185">Reference proteome</keyword>
<evidence type="ECO:0000313" key="2">
    <source>
        <dbReference type="EMBL" id="KIK19897.1"/>
    </source>
</evidence>
<organism evidence="2 3">
    <name type="scientific">Pisolithus microcarpus 441</name>
    <dbReference type="NCBI Taxonomy" id="765257"/>
    <lineage>
        <taxon>Eukaryota</taxon>
        <taxon>Fungi</taxon>
        <taxon>Dikarya</taxon>
        <taxon>Basidiomycota</taxon>
        <taxon>Agaricomycotina</taxon>
        <taxon>Agaricomycetes</taxon>
        <taxon>Agaricomycetidae</taxon>
        <taxon>Boletales</taxon>
        <taxon>Sclerodermatineae</taxon>
        <taxon>Pisolithaceae</taxon>
        <taxon>Pisolithus</taxon>
    </lineage>
</organism>
<proteinExistence type="predicted"/>
<dbReference type="EMBL" id="KN833775">
    <property type="protein sequence ID" value="KIK19897.1"/>
    <property type="molecule type" value="Genomic_DNA"/>
</dbReference>
<name>A0A0C9ZBP5_9AGAM</name>
<feature type="region of interest" description="Disordered" evidence="1">
    <location>
        <begin position="1"/>
        <end position="85"/>
    </location>
</feature>
<reference evidence="3" key="2">
    <citation type="submission" date="2015-01" db="EMBL/GenBank/DDBJ databases">
        <title>Evolutionary Origins and Diversification of the Mycorrhizal Mutualists.</title>
        <authorList>
            <consortium name="DOE Joint Genome Institute"/>
            <consortium name="Mycorrhizal Genomics Consortium"/>
            <person name="Kohler A."/>
            <person name="Kuo A."/>
            <person name="Nagy L.G."/>
            <person name="Floudas D."/>
            <person name="Copeland A."/>
            <person name="Barry K.W."/>
            <person name="Cichocki N."/>
            <person name="Veneault-Fourrey C."/>
            <person name="LaButti K."/>
            <person name="Lindquist E.A."/>
            <person name="Lipzen A."/>
            <person name="Lundell T."/>
            <person name="Morin E."/>
            <person name="Murat C."/>
            <person name="Riley R."/>
            <person name="Ohm R."/>
            <person name="Sun H."/>
            <person name="Tunlid A."/>
            <person name="Henrissat B."/>
            <person name="Grigoriev I.V."/>
            <person name="Hibbett D.S."/>
            <person name="Martin F."/>
        </authorList>
    </citation>
    <scope>NUCLEOTIDE SEQUENCE [LARGE SCALE GENOMIC DNA]</scope>
    <source>
        <strain evidence="3">441</strain>
    </source>
</reference>
<dbReference type="OrthoDB" id="2689621at2759"/>
<accession>A0A0C9ZBP5</accession>